<evidence type="ECO:0000313" key="1">
    <source>
        <dbReference type="EMBL" id="CAG8810033.1"/>
    </source>
</evidence>
<accession>A0ACA9RUJ8</accession>
<keyword evidence="2" id="KW-1185">Reference proteome</keyword>
<name>A0ACA9RUJ8_9GLOM</name>
<reference evidence="1" key="1">
    <citation type="submission" date="2021-06" db="EMBL/GenBank/DDBJ databases">
        <authorList>
            <person name="Kallberg Y."/>
            <person name="Tangrot J."/>
            <person name="Rosling A."/>
        </authorList>
    </citation>
    <scope>NUCLEOTIDE SEQUENCE</scope>
    <source>
        <strain evidence="1">MA461A</strain>
    </source>
</reference>
<proteinExistence type="predicted"/>
<organism evidence="1 2">
    <name type="scientific">Racocetra persica</name>
    <dbReference type="NCBI Taxonomy" id="160502"/>
    <lineage>
        <taxon>Eukaryota</taxon>
        <taxon>Fungi</taxon>
        <taxon>Fungi incertae sedis</taxon>
        <taxon>Mucoromycota</taxon>
        <taxon>Glomeromycotina</taxon>
        <taxon>Glomeromycetes</taxon>
        <taxon>Diversisporales</taxon>
        <taxon>Gigasporaceae</taxon>
        <taxon>Racocetra</taxon>
    </lineage>
</organism>
<protein>
    <submittedName>
        <fullName evidence="1">19699_t:CDS:1</fullName>
    </submittedName>
</protein>
<dbReference type="EMBL" id="CAJVQC010070819">
    <property type="protein sequence ID" value="CAG8810033.1"/>
    <property type="molecule type" value="Genomic_DNA"/>
</dbReference>
<sequence>MLNDLIFIQQTELYDAQFDLREERKIHQNQQKEIQRLNKQIKEIEEVYIESIKCLKRIIEEKDMII</sequence>
<gene>
    <name evidence="1" type="ORF">RPERSI_LOCUS22995</name>
</gene>
<comment type="caution">
    <text evidence="1">The sequence shown here is derived from an EMBL/GenBank/DDBJ whole genome shotgun (WGS) entry which is preliminary data.</text>
</comment>
<evidence type="ECO:0000313" key="2">
    <source>
        <dbReference type="Proteomes" id="UP000789920"/>
    </source>
</evidence>
<dbReference type="Proteomes" id="UP000789920">
    <property type="component" value="Unassembled WGS sequence"/>
</dbReference>